<accession>A0AAE9C773</accession>
<organism evidence="2 3">
    <name type="scientific">Burkholderia phage BgManors32</name>
    <dbReference type="NCBI Taxonomy" id="2894335"/>
    <lineage>
        <taxon>Viruses</taxon>
        <taxon>Duplodnaviria</taxon>
        <taxon>Heunggongvirae</taxon>
        <taxon>Uroviricota</taxon>
        <taxon>Caudoviricetes</taxon>
        <taxon>Bigmanorsvirus</taxon>
        <taxon>Bigmanorsvirus bgmanors32</taxon>
    </lineage>
</organism>
<dbReference type="EMBL" id="OK665842">
    <property type="protein sequence ID" value="UEW68621.1"/>
    <property type="molecule type" value="Genomic_DNA"/>
</dbReference>
<proteinExistence type="predicted"/>
<evidence type="ECO:0000259" key="1">
    <source>
        <dbReference type="Pfam" id="PF22479"/>
    </source>
</evidence>
<dbReference type="RefSeq" id="YP_010668223.1">
    <property type="nucleotide sequence ID" value="NC_070955.1"/>
</dbReference>
<feature type="domain" description="Cyanophage baseplate Pam3 plug gp18" evidence="1">
    <location>
        <begin position="6"/>
        <end position="104"/>
    </location>
</feature>
<evidence type="ECO:0000313" key="3">
    <source>
        <dbReference type="Proteomes" id="UP000828188"/>
    </source>
</evidence>
<dbReference type="GeneID" id="77944366"/>
<dbReference type="Proteomes" id="UP000828188">
    <property type="component" value="Segment"/>
</dbReference>
<dbReference type="InterPro" id="IPR054252">
    <property type="entry name" value="Pam3_gp18"/>
</dbReference>
<sequence length="106" mass="11324">MATTFYEIPLTPDPQTFTITLSGVVYQFTLQYRDAGGTGWILDIADASGNAMVSGIPLVTGVDLLGQYGYLGFGGRLWVQGADNPDNVPTFDDLGVGSHVFWATDS</sequence>
<reference evidence="2" key="1">
    <citation type="submission" date="2021-10" db="EMBL/GenBank/DDBJ databases">
        <authorList>
            <person name="Gelman D."/>
            <person name="Alkalay-Oren S."/>
            <person name="Coppenhagen-Glazer S."/>
            <person name="Hazan R."/>
        </authorList>
    </citation>
    <scope>NUCLEOTIDE SEQUENCE</scope>
</reference>
<dbReference type="Pfam" id="PF22479">
    <property type="entry name" value="Pam3_gp18"/>
    <property type="match status" value="1"/>
</dbReference>
<protein>
    <recommendedName>
        <fullName evidence="1">Cyanophage baseplate Pam3 plug gp18 domain-containing protein</fullName>
    </recommendedName>
</protein>
<evidence type="ECO:0000313" key="2">
    <source>
        <dbReference type="EMBL" id="UEW68621.1"/>
    </source>
</evidence>
<name>A0AAE9C773_9CAUD</name>
<keyword evidence="3" id="KW-1185">Reference proteome</keyword>
<dbReference type="KEGG" id="vg:77944366"/>